<dbReference type="InterPro" id="IPR020022">
    <property type="entry name" value="N-acetyl_sugar_amidoTrfase"/>
</dbReference>
<comment type="caution">
    <text evidence="1">The sequence shown here is derived from an EMBL/GenBank/DDBJ whole genome shotgun (WGS) entry which is preliminary data.</text>
</comment>
<dbReference type="STRING" id="1797542.A3J59_03450"/>
<name>A0A1G1YL47_9BACT</name>
<evidence type="ECO:0000313" key="1">
    <source>
        <dbReference type="EMBL" id="OGY52187.1"/>
    </source>
</evidence>
<reference evidence="1 2" key="1">
    <citation type="journal article" date="2016" name="Nat. Commun.">
        <title>Thousands of microbial genomes shed light on interconnected biogeochemical processes in an aquifer system.</title>
        <authorList>
            <person name="Anantharaman K."/>
            <person name="Brown C.T."/>
            <person name="Hug L.A."/>
            <person name="Sharon I."/>
            <person name="Castelle C.J."/>
            <person name="Probst A.J."/>
            <person name="Thomas B.C."/>
            <person name="Singh A."/>
            <person name="Wilkins M.J."/>
            <person name="Karaoz U."/>
            <person name="Brodie E.L."/>
            <person name="Williams K.H."/>
            <person name="Hubbard S.S."/>
            <person name="Banfield J.F."/>
        </authorList>
    </citation>
    <scope>NUCLEOTIDE SEQUENCE [LARGE SCALE GENOMIC DNA]</scope>
</reference>
<accession>A0A1G1YL47</accession>
<evidence type="ECO:0000313" key="2">
    <source>
        <dbReference type="Proteomes" id="UP000177310"/>
    </source>
</evidence>
<sequence>MDDQKYQAYPKVTVDRQFETVPDEITFCSRCVISNQRPRTVFDNEGVCSACRYAEKKFGGSIDWDKREAELRALLDAHRSKDGSFDCLVPSSGGKDSAVVIHQLKHQYGMHPLAITWAPFVYTDVGWENYLNTIQAGFDGLVAWPNGLLHRKLARVAFELKGDAFEPFVYGQKSFAFHAALRFKIPLIFYGENGEVEYGGSMQNADKPFEAVEDWEQLYFKGSGVKTLAAAGEKMGILSQTDLKENSFQFYQAPPIEEIKKLNIQMHWWSYYKLWVPQENFYYAAKHTGFTVNPGGRTGGTYTKGFSIDDKLDPFHYYLMFIKLGHGRASREASSDVRCGHLTRDEAVALVKRFDRDFPKTYFKDFLTYLDITEEHFWQIIDRYRRPNVWKKVNGEWKLRHTVAKDGTDD</sequence>
<protein>
    <submittedName>
        <fullName evidence="1">LPS biosynthesis protein</fullName>
    </submittedName>
</protein>
<dbReference type="EMBL" id="MHIL01000008">
    <property type="protein sequence ID" value="OGY52187.1"/>
    <property type="molecule type" value="Genomic_DNA"/>
</dbReference>
<dbReference type="SUPFAM" id="SSF52402">
    <property type="entry name" value="Adenine nucleotide alpha hydrolases-like"/>
    <property type="match status" value="1"/>
</dbReference>
<dbReference type="AlphaFoldDB" id="A0A1G1YL47"/>
<dbReference type="NCBIfam" id="TIGR03573">
    <property type="entry name" value="WbuX"/>
    <property type="match status" value="1"/>
</dbReference>
<proteinExistence type="predicted"/>
<dbReference type="Proteomes" id="UP000177310">
    <property type="component" value="Unassembled WGS sequence"/>
</dbReference>
<gene>
    <name evidence="1" type="ORF">A3J59_03450</name>
</gene>
<organism evidence="1 2">
    <name type="scientific">Candidatus Buchananbacteria bacterium RIFCSPHIGHO2_02_FULL_56_16</name>
    <dbReference type="NCBI Taxonomy" id="1797542"/>
    <lineage>
        <taxon>Bacteria</taxon>
        <taxon>Candidatus Buchananiibacteriota</taxon>
    </lineage>
</organism>